<evidence type="ECO:0000313" key="3">
    <source>
        <dbReference type="Proteomes" id="UP001175000"/>
    </source>
</evidence>
<dbReference type="Proteomes" id="UP001175000">
    <property type="component" value="Unassembled WGS sequence"/>
</dbReference>
<accession>A0AA39XIW3</accession>
<name>A0AA39XIW3_9PEZI</name>
<dbReference type="InterPro" id="IPR010730">
    <property type="entry name" value="HET"/>
</dbReference>
<dbReference type="EMBL" id="JAULSU010000001">
    <property type="protein sequence ID" value="KAK0634122.1"/>
    <property type="molecule type" value="Genomic_DNA"/>
</dbReference>
<protein>
    <submittedName>
        <fullName evidence="2">Heterokaryon incompatibility protein-domain-containing protein</fullName>
    </submittedName>
</protein>
<gene>
    <name evidence="2" type="ORF">B0T14DRAFT_576563</name>
</gene>
<evidence type="ECO:0000313" key="2">
    <source>
        <dbReference type="EMBL" id="KAK0634122.1"/>
    </source>
</evidence>
<evidence type="ECO:0000259" key="1">
    <source>
        <dbReference type="Pfam" id="PF06985"/>
    </source>
</evidence>
<keyword evidence="3" id="KW-1185">Reference proteome</keyword>
<organism evidence="2 3">
    <name type="scientific">Immersiella caudata</name>
    <dbReference type="NCBI Taxonomy" id="314043"/>
    <lineage>
        <taxon>Eukaryota</taxon>
        <taxon>Fungi</taxon>
        <taxon>Dikarya</taxon>
        <taxon>Ascomycota</taxon>
        <taxon>Pezizomycotina</taxon>
        <taxon>Sordariomycetes</taxon>
        <taxon>Sordariomycetidae</taxon>
        <taxon>Sordariales</taxon>
        <taxon>Lasiosphaeriaceae</taxon>
        <taxon>Immersiella</taxon>
    </lineage>
</organism>
<sequence length="448" mass="49859">MFRRRGDLPSTTDAQGIISYVERSNKDCHENHSCSSSQSSTFRPTRLVRVEVKGGLYAVKLVQGVAAQAADKYLTLSHCWGTNMPSSSKTLASTLQQNLIKIPWRGLTQTFRDAVATTERLGYTHIWIDSLCIIQDSKADWEAEAAVMGEVYANCDLMLSADGASNGSIGLFRSAQISSRPWKPEGVWEPSSTPAWCYQERRLAPRIIHFSMDELLWDCQRGGLCQCGAYGDLPLPTDRAQLHQVVTAATVKGRAVKEFHWSLAVTGYSEKNLTFWTDRLPALSGLAQNISLGRYLAGLWSSYLNRGLCWWADYRPCMRISIPTQYIAPSWSWMSVSGQVQIVLPEQFQPAAEVLSADCVPISPSNPTGPVSYEDPNVKGEELELMNDGPYFGLLMAKMFIMVVTPAASCERGTYERVGSVFREGFRGVMEDKSRFFEGVEGEVIRLV</sequence>
<reference evidence="2" key="1">
    <citation type="submission" date="2023-06" db="EMBL/GenBank/DDBJ databases">
        <title>Genome-scale phylogeny and comparative genomics of the fungal order Sordariales.</title>
        <authorList>
            <consortium name="Lawrence Berkeley National Laboratory"/>
            <person name="Hensen N."/>
            <person name="Bonometti L."/>
            <person name="Westerberg I."/>
            <person name="Brannstrom I.O."/>
            <person name="Guillou S."/>
            <person name="Cros-Aarteil S."/>
            <person name="Calhoun S."/>
            <person name="Haridas S."/>
            <person name="Kuo A."/>
            <person name="Mondo S."/>
            <person name="Pangilinan J."/>
            <person name="Riley R."/>
            <person name="Labutti K."/>
            <person name="Andreopoulos B."/>
            <person name="Lipzen A."/>
            <person name="Chen C."/>
            <person name="Yanf M."/>
            <person name="Daum C."/>
            <person name="Ng V."/>
            <person name="Clum A."/>
            <person name="Steindorff A."/>
            <person name="Ohm R."/>
            <person name="Martin F."/>
            <person name="Silar P."/>
            <person name="Natvig D."/>
            <person name="Lalanne C."/>
            <person name="Gautier V."/>
            <person name="Ament-Velasquez S.L."/>
            <person name="Kruys A."/>
            <person name="Hutchinson M.I."/>
            <person name="Powell A.J."/>
            <person name="Barry K."/>
            <person name="Miller A.N."/>
            <person name="Grigoriev I.V."/>
            <person name="Debuchy R."/>
            <person name="Gladieux P."/>
            <person name="Thoren M.H."/>
            <person name="Johannesson H."/>
        </authorList>
    </citation>
    <scope>NUCLEOTIDE SEQUENCE</scope>
    <source>
        <strain evidence="2">CBS 606.72</strain>
    </source>
</reference>
<proteinExistence type="predicted"/>
<dbReference type="Pfam" id="PF06985">
    <property type="entry name" value="HET"/>
    <property type="match status" value="1"/>
</dbReference>
<comment type="caution">
    <text evidence="2">The sequence shown here is derived from an EMBL/GenBank/DDBJ whole genome shotgun (WGS) entry which is preliminary data.</text>
</comment>
<dbReference type="PANTHER" id="PTHR33112:SF16">
    <property type="entry name" value="HETEROKARYON INCOMPATIBILITY DOMAIN-CONTAINING PROTEIN"/>
    <property type="match status" value="1"/>
</dbReference>
<dbReference type="AlphaFoldDB" id="A0AA39XIW3"/>
<dbReference type="PANTHER" id="PTHR33112">
    <property type="entry name" value="DOMAIN PROTEIN, PUTATIVE-RELATED"/>
    <property type="match status" value="1"/>
</dbReference>
<feature type="domain" description="Heterokaryon incompatibility" evidence="1">
    <location>
        <begin position="73"/>
        <end position="187"/>
    </location>
</feature>